<keyword evidence="2" id="KW-0472">Membrane</keyword>
<name>I4BR09_MYCCN</name>
<dbReference type="RefSeq" id="WP_014818182.1">
    <property type="nucleotide sequence ID" value="NC_018027.1"/>
</dbReference>
<dbReference type="eggNOG" id="ENOG5033FP8">
    <property type="taxonomic scope" value="Bacteria"/>
</dbReference>
<feature type="region of interest" description="Disordered" evidence="1">
    <location>
        <begin position="133"/>
        <end position="158"/>
    </location>
</feature>
<keyword evidence="4" id="KW-1185">Reference proteome</keyword>
<dbReference type="OrthoDB" id="4743070at2"/>
<feature type="transmembrane region" description="Helical" evidence="2">
    <location>
        <begin position="40"/>
        <end position="57"/>
    </location>
</feature>
<evidence type="ECO:0000313" key="4">
    <source>
        <dbReference type="Proteomes" id="UP000006057"/>
    </source>
</evidence>
<accession>I4BR09</accession>
<reference evidence="3 4" key="1">
    <citation type="submission" date="2012-06" db="EMBL/GenBank/DDBJ databases">
        <title>Complete sequence of chromosome of Mycobacterium chubuense NBB4.</title>
        <authorList>
            <consortium name="US DOE Joint Genome Institute"/>
            <person name="Lucas S."/>
            <person name="Han J."/>
            <person name="Lapidus A."/>
            <person name="Cheng J.-F."/>
            <person name="Goodwin L."/>
            <person name="Pitluck S."/>
            <person name="Peters L."/>
            <person name="Mikhailova N."/>
            <person name="Teshima H."/>
            <person name="Detter J.C."/>
            <person name="Han C."/>
            <person name="Tapia R."/>
            <person name="Land M."/>
            <person name="Hauser L."/>
            <person name="Kyrpides N."/>
            <person name="Ivanova N."/>
            <person name="Pagani I."/>
            <person name="Mattes T."/>
            <person name="Holmes A."/>
            <person name="Rutledge P."/>
            <person name="Paulsen I."/>
            <person name="Coleman N."/>
            <person name="Woyke T."/>
        </authorList>
    </citation>
    <scope>NUCLEOTIDE SEQUENCE [LARGE SCALE GENOMIC DNA]</scope>
    <source>
        <strain evidence="3 4">NBB4</strain>
    </source>
</reference>
<dbReference type="HOGENOM" id="CLU_110254_2_0_11"/>
<dbReference type="PATRIC" id="fig|710421.3.peg.5012"/>
<feature type="transmembrane region" description="Helical" evidence="2">
    <location>
        <begin position="69"/>
        <end position="86"/>
    </location>
</feature>
<evidence type="ECO:0000313" key="3">
    <source>
        <dbReference type="EMBL" id="AFM19716.1"/>
    </source>
</evidence>
<proteinExistence type="predicted"/>
<dbReference type="KEGG" id="mcb:Mycch_5029"/>
<keyword evidence="2" id="KW-1133">Transmembrane helix</keyword>
<evidence type="ECO:0000256" key="1">
    <source>
        <dbReference type="SAM" id="MobiDB-lite"/>
    </source>
</evidence>
<dbReference type="Proteomes" id="UP000006057">
    <property type="component" value="Chromosome"/>
</dbReference>
<organism evidence="3 4">
    <name type="scientific">Mycolicibacterium chubuense (strain NBB4)</name>
    <name type="common">Mycobacterium chubuense</name>
    <dbReference type="NCBI Taxonomy" id="710421"/>
    <lineage>
        <taxon>Bacteria</taxon>
        <taxon>Bacillati</taxon>
        <taxon>Actinomycetota</taxon>
        <taxon>Actinomycetes</taxon>
        <taxon>Mycobacteriales</taxon>
        <taxon>Mycobacteriaceae</taxon>
        <taxon>Mycolicibacterium</taxon>
    </lineage>
</organism>
<feature type="transmembrane region" description="Helical" evidence="2">
    <location>
        <begin position="98"/>
        <end position="118"/>
    </location>
</feature>
<gene>
    <name evidence="3" type="ordered locus">Mycch_5029</name>
</gene>
<dbReference type="EMBL" id="CP003053">
    <property type="protein sequence ID" value="AFM19716.1"/>
    <property type="molecule type" value="Genomic_DNA"/>
</dbReference>
<dbReference type="AlphaFoldDB" id="I4BR09"/>
<protein>
    <submittedName>
        <fullName evidence="3">Uncharacterized protein</fullName>
    </submittedName>
</protein>
<sequence length="177" mass="17561" precursor="true">MSANSARHAARWRGAAAGLLTGTLTLAAHGAGGGPLPAGPATAQLLLVAAAVGALAARLPRTGRFGPILALLTAGQLIGHGLLSALGHAHATPSAGPAWLMLSSHLAAVGTGALLIVVGDRLCRTLSRALHRTTRPDAPAVPAPRATPGRTADQPLRSALLVASSMSHRGPPVSAAR</sequence>
<evidence type="ECO:0000256" key="2">
    <source>
        <dbReference type="SAM" id="Phobius"/>
    </source>
</evidence>
<keyword evidence="2" id="KW-0812">Transmembrane</keyword>
<feature type="compositionally biased region" description="Low complexity" evidence="1">
    <location>
        <begin position="136"/>
        <end position="152"/>
    </location>
</feature>
<dbReference type="STRING" id="710421.Mycch_5029"/>